<feature type="domain" description="NTF2" evidence="4">
    <location>
        <begin position="1"/>
        <end position="109"/>
    </location>
</feature>
<dbReference type="GO" id="GO:0006606">
    <property type="term" value="P:protein import into nucleus"/>
    <property type="evidence" value="ECO:0007669"/>
    <property type="project" value="UniProtKB-ARBA"/>
</dbReference>
<dbReference type="GO" id="GO:0005635">
    <property type="term" value="C:nuclear envelope"/>
    <property type="evidence" value="ECO:0007669"/>
    <property type="project" value="UniProtKB-ARBA"/>
</dbReference>
<reference evidence="5" key="1">
    <citation type="journal article" date="2020" name="Nat. Commun.">
        <title>Large-scale genome sequencing of mycorrhizal fungi provides insights into the early evolution of symbiotic traits.</title>
        <authorList>
            <person name="Miyauchi S."/>
            <person name="Kiss E."/>
            <person name="Kuo A."/>
            <person name="Drula E."/>
            <person name="Kohler A."/>
            <person name="Sanchez-Garcia M."/>
            <person name="Morin E."/>
            <person name="Andreopoulos B."/>
            <person name="Barry K.W."/>
            <person name="Bonito G."/>
            <person name="Buee M."/>
            <person name="Carver A."/>
            <person name="Chen C."/>
            <person name="Cichocki N."/>
            <person name="Clum A."/>
            <person name="Culley D."/>
            <person name="Crous P.W."/>
            <person name="Fauchery L."/>
            <person name="Girlanda M."/>
            <person name="Hayes R.D."/>
            <person name="Keri Z."/>
            <person name="LaButti K."/>
            <person name="Lipzen A."/>
            <person name="Lombard V."/>
            <person name="Magnuson J."/>
            <person name="Maillard F."/>
            <person name="Murat C."/>
            <person name="Nolan M."/>
            <person name="Ohm R.A."/>
            <person name="Pangilinan J."/>
            <person name="Pereira M.F."/>
            <person name="Perotto S."/>
            <person name="Peter M."/>
            <person name="Pfister S."/>
            <person name="Riley R."/>
            <person name="Sitrit Y."/>
            <person name="Stielow J.B."/>
            <person name="Szollosi G."/>
            <person name="Zifcakova L."/>
            <person name="Stursova M."/>
            <person name="Spatafora J.W."/>
            <person name="Tedersoo L."/>
            <person name="Vaario L.M."/>
            <person name="Yamada A."/>
            <person name="Yan M."/>
            <person name="Wang P."/>
            <person name="Xu J."/>
            <person name="Bruns T."/>
            <person name="Baldrian P."/>
            <person name="Vilgalys R."/>
            <person name="Dunand C."/>
            <person name="Henrissat B."/>
            <person name="Grigoriev I.V."/>
            <person name="Hibbett D."/>
            <person name="Nagy L.G."/>
            <person name="Martin F.M."/>
        </authorList>
    </citation>
    <scope>NUCLEOTIDE SEQUENCE</scope>
    <source>
        <strain evidence="5">UP504</strain>
    </source>
</reference>
<gene>
    <name evidence="5" type="ORF">BS47DRAFT_1334149</name>
</gene>
<keyword evidence="3" id="KW-0653">Protein transport</keyword>
<protein>
    <recommendedName>
        <fullName evidence="2">Nuclear transport factor 2</fullName>
    </recommendedName>
</protein>
<organism evidence="5 6">
    <name type="scientific">Hydnum rufescens UP504</name>
    <dbReference type="NCBI Taxonomy" id="1448309"/>
    <lineage>
        <taxon>Eukaryota</taxon>
        <taxon>Fungi</taxon>
        <taxon>Dikarya</taxon>
        <taxon>Basidiomycota</taxon>
        <taxon>Agaricomycotina</taxon>
        <taxon>Agaricomycetes</taxon>
        <taxon>Cantharellales</taxon>
        <taxon>Hydnaceae</taxon>
        <taxon>Hydnum</taxon>
    </lineage>
</organism>
<keyword evidence="6" id="KW-1185">Reference proteome</keyword>
<keyword evidence="3" id="KW-0813">Transport</keyword>
<comment type="function">
    <text evidence="3">Has a role in nuclear-cytoplasmic transport of proteins and mRNAs.</text>
</comment>
<proteinExistence type="predicted"/>
<feature type="non-terminal residue" evidence="5">
    <location>
        <position position="1"/>
    </location>
</feature>
<dbReference type="Gene3D" id="3.10.450.50">
    <property type="match status" value="1"/>
</dbReference>
<evidence type="ECO:0000256" key="1">
    <source>
        <dbReference type="ARBA" id="ARBA00022490"/>
    </source>
</evidence>
<dbReference type="OrthoDB" id="6507044at2759"/>
<accession>A0A9P6AJ37</accession>
<evidence type="ECO:0000256" key="3">
    <source>
        <dbReference type="RuleBase" id="RU369002"/>
    </source>
</evidence>
<dbReference type="SUPFAM" id="SSF54427">
    <property type="entry name" value="NTF2-like"/>
    <property type="match status" value="1"/>
</dbReference>
<comment type="caution">
    <text evidence="5">The sequence shown here is derived from an EMBL/GenBank/DDBJ whole genome shotgun (WGS) entry which is preliminary data.</text>
</comment>
<dbReference type="Pfam" id="PF02136">
    <property type="entry name" value="NTF2"/>
    <property type="match status" value="1"/>
</dbReference>
<dbReference type="PROSITE" id="PS50177">
    <property type="entry name" value="NTF2_DOMAIN"/>
    <property type="match status" value="1"/>
</dbReference>
<dbReference type="AlphaFoldDB" id="A0A9P6AJ37"/>
<dbReference type="Proteomes" id="UP000886523">
    <property type="component" value="Unassembled WGS sequence"/>
</dbReference>
<keyword evidence="3" id="KW-0539">Nucleus</keyword>
<dbReference type="FunFam" id="3.10.450.50:FF:000005">
    <property type="entry name" value="Nuclear transport factor 2"/>
    <property type="match status" value="1"/>
</dbReference>
<dbReference type="InterPro" id="IPR018222">
    <property type="entry name" value="Nuclear_transport_factor_2_euk"/>
</dbReference>
<dbReference type="InterPro" id="IPR002075">
    <property type="entry name" value="NTF2_dom"/>
</dbReference>
<dbReference type="CDD" id="cd00780">
    <property type="entry name" value="NTF2"/>
    <property type="match status" value="1"/>
</dbReference>
<name>A0A9P6AJ37_9AGAM</name>
<comment type="subcellular location">
    <subcellularLocation>
        <location evidence="3">Cytoplasm</location>
    </subcellularLocation>
    <subcellularLocation>
        <location evidence="3">Nucleus</location>
    </subcellularLocation>
</comment>
<dbReference type="EMBL" id="MU129135">
    <property type="protein sequence ID" value="KAF9505801.1"/>
    <property type="molecule type" value="Genomic_DNA"/>
</dbReference>
<keyword evidence="1 3" id="KW-0963">Cytoplasm</keyword>
<evidence type="ECO:0000256" key="2">
    <source>
        <dbReference type="ARBA" id="ARBA00026247"/>
    </source>
</evidence>
<sequence>KFTEYYYTKFDTARQELHALYRGTSLLTWEDKQIVGVKGILEHLTNLPFQKVAHRITSLDAQPSSGGLLVLVTGQLLIDDNVNPLQFSQVFHLIPEGTSFYVQNDLFKLNYG</sequence>
<evidence type="ECO:0000313" key="6">
    <source>
        <dbReference type="Proteomes" id="UP000886523"/>
    </source>
</evidence>
<dbReference type="GO" id="GO:0051028">
    <property type="term" value="P:mRNA transport"/>
    <property type="evidence" value="ECO:0007669"/>
    <property type="project" value="UniProtKB-UniRule"/>
</dbReference>
<dbReference type="InterPro" id="IPR032710">
    <property type="entry name" value="NTF2-like_dom_sf"/>
</dbReference>
<dbReference type="InterPro" id="IPR045875">
    <property type="entry name" value="NTF2"/>
</dbReference>
<dbReference type="GO" id="GO:0005737">
    <property type="term" value="C:cytoplasm"/>
    <property type="evidence" value="ECO:0007669"/>
    <property type="project" value="UniProtKB-SubCell"/>
</dbReference>
<evidence type="ECO:0000259" key="4">
    <source>
        <dbReference type="PROSITE" id="PS50177"/>
    </source>
</evidence>
<dbReference type="PANTHER" id="PTHR12612">
    <property type="entry name" value="NUCLEAR TRANSPORT FACTOR 2"/>
    <property type="match status" value="1"/>
</dbReference>
<evidence type="ECO:0000313" key="5">
    <source>
        <dbReference type="EMBL" id="KAF9505801.1"/>
    </source>
</evidence>